<dbReference type="PROSITE" id="PS50999">
    <property type="entry name" value="COX2_TM"/>
    <property type="match status" value="1"/>
</dbReference>
<evidence type="ECO:0000259" key="21">
    <source>
        <dbReference type="PROSITE" id="PS50999"/>
    </source>
</evidence>
<comment type="cofactor">
    <cofactor evidence="18">
        <name>Cu cation</name>
        <dbReference type="ChEBI" id="CHEBI:23378"/>
    </cofactor>
    <text evidence="18">Binds a copper A center.</text>
</comment>
<dbReference type="PANTHER" id="PTHR22888">
    <property type="entry name" value="CYTOCHROME C OXIDASE, SUBUNIT II"/>
    <property type="match status" value="1"/>
</dbReference>
<dbReference type="InterPro" id="IPR009056">
    <property type="entry name" value="Cyt_c-like_dom"/>
</dbReference>
<evidence type="ECO:0000256" key="4">
    <source>
        <dbReference type="ARBA" id="ARBA00022617"/>
    </source>
</evidence>
<dbReference type="Pfam" id="PF02790">
    <property type="entry name" value="COX2_TM"/>
    <property type="match status" value="1"/>
</dbReference>
<organism evidence="23 24">
    <name type="scientific">Fulvimonas yonginensis</name>
    <dbReference type="NCBI Taxonomy" id="1495200"/>
    <lineage>
        <taxon>Bacteria</taxon>
        <taxon>Pseudomonadati</taxon>
        <taxon>Pseudomonadota</taxon>
        <taxon>Gammaproteobacteria</taxon>
        <taxon>Lysobacterales</taxon>
        <taxon>Rhodanobacteraceae</taxon>
        <taxon>Fulvimonas</taxon>
    </lineage>
</organism>
<keyword evidence="9 17" id="KW-0249">Electron transport</keyword>
<dbReference type="Gene3D" id="1.10.760.10">
    <property type="entry name" value="Cytochrome c-like domain"/>
    <property type="match status" value="1"/>
</dbReference>
<keyword evidence="11 16" id="KW-0408">Iron</keyword>
<keyword evidence="3 17" id="KW-0813">Transport</keyword>
<keyword evidence="8" id="KW-1278">Translocase</keyword>
<dbReference type="InterPro" id="IPR014222">
    <property type="entry name" value="Cyt_c_oxidase_su2"/>
</dbReference>
<keyword evidence="24" id="KW-1185">Reference proteome</keyword>
<dbReference type="Gene3D" id="2.60.40.420">
    <property type="entry name" value="Cupredoxins - blue copper proteins"/>
    <property type="match status" value="1"/>
</dbReference>
<evidence type="ECO:0000313" key="23">
    <source>
        <dbReference type="EMBL" id="MEI7035331.1"/>
    </source>
</evidence>
<dbReference type="SUPFAM" id="SSF46626">
    <property type="entry name" value="Cytochrome c"/>
    <property type="match status" value="1"/>
</dbReference>
<dbReference type="SUPFAM" id="SSF81464">
    <property type="entry name" value="Cytochrome c oxidase subunit II-like, transmembrane region"/>
    <property type="match status" value="1"/>
</dbReference>
<sequence length="309" mass="34565">MLPQASTLAPKVDHLFDTLLLLCAVVVVGVFAVMIVFCVKYRRGSEAVRTPPRQHLGVELTWTLVPFALFMGIFGWSMHLWIQLRVPPRDAAPVYVVAKQWMWKVQHPGGQREIDQLHVPVGQPVRLVMTSRDVIHSFYVPAFRVKQDVLPDRYTQLWFTATQAGSYDLFCAEFCGTDHSRMRGRVIAMPPADYARWLHAHQGTGLAAQGAALFRQLGCSGCHDPRSGVHAPDLYGLYGRTVPLADGAQVLADERYLHDSILLPKKQIAAGYAPIMPSFEGRIGEEDVLALVAYLKTRTRPAEDADEHR</sequence>
<evidence type="ECO:0000256" key="7">
    <source>
        <dbReference type="ARBA" id="ARBA00022723"/>
    </source>
</evidence>
<keyword evidence="7 16" id="KW-0479">Metal-binding</keyword>
<keyword evidence="12 18" id="KW-0186">Copper</keyword>
<feature type="domain" description="Cytochrome oxidase subunit II transmembrane region profile" evidence="21">
    <location>
        <begin position="1"/>
        <end position="88"/>
    </location>
</feature>
<evidence type="ECO:0000256" key="14">
    <source>
        <dbReference type="ARBA" id="ARBA00024688"/>
    </source>
</evidence>
<dbReference type="InterPro" id="IPR045187">
    <property type="entry name" value="CcO_II"/>
</dbReference>
<protein>
    <recommendedName>
        <fullName evidence="18">Cytochrome c oxidase subunit 2</fullName>
        <ecNumber evidence="18">7.1.1.9</ecNumber>
    </recommendedName>
</protein>
<evidence type="ECO:0000256" key="6">
    <source>
        <dbReference type="ARBA" id="ARBA00022692"/>
    </source>
</evidence>
<dbReference type="SUPFAM" id="SSF49503">
    <property type="entry name" value="Cupredoxins"/>
    <property type="match status" value="1"/>
</dbReference>
<evidence type="ECO:0000256" key="12">
    <source>
        <dbReference type="ARBA" id="ARBA00023008"/>
    </source>
</evidence>
<evidence type="ECO:0000256" key="17">
    <source>
        <dbReference type="RuleBase" id="RU000456"/>
    </source>
</evidence>
<gene>
    <name evidence="23" type="primary">coxB</name>
    <name evidence="23" type="ORF">WAT24_01010</name>
</gene>
<evidence type="ECO:0000256" key="5">
    <source>
        <dbReference type="ARBA" id="ARBA00022660"/>
    </source>
</evidence>
<comment type="function">
    <text evidence="14 18">Subunits I and II form the functional core of the enzyme complex. Electrons originating in cytochrome c are transferred via heme a and Cu(A) to the binuclear center formed by heme a3 and Cu(B).</text>
</comment>
<evidence type="ECO:0000313" key="24">
    <source>
        <dbReference type="Proteomes" id="UP001381174"/>
    </source>
</evidence>
<keyword evidence="13 19" id="KW-0472">Membrane</keyword>
<dbReference type="InterPro" id="IPR001505">
    <property type="entry name" value="Copper_CuA"/>
</dbReference>
<evidence type="ECO:0000256" key="9">
    <source>
        <dbReference type="ARBA" id="ARBA00022982"/>
    </source>
</evidence>
<dbReference type="InterPro" id="IPR036909">
    <property type="entry name" value="Cyt_c-like_dom_sf"/>
</dbReference>
<comment type="similarity">
    <text evidence="2 17">Belongs to the cytochrome c oxidase subunit 2 family.</text>
</comment>
<evidence type="ECO:0000256" key="3">
    <source>
        <dbReference type="ARBA" id="ARBA00022448"/>
    </source>
</evidence>
<evidence type="ECO:0000256" key="1">
    <source>
        <dbReference type="ARBA" id="ARBA00004141"/>
    </source>
</evidence>
<evidence type="ECO:0000259" key="22">
    <source>
        <dbReference type="PROSITE" id="PS51007"/>
    </source>
</evidence>
<feature type="transmembrane region" description="Helical" evidence="19">
    <location>
        <begin position="60"/>
        <end position="82"/>
    </location>
</feature>
<dbReference type="RefSeq" id="WP_336806363.1">
    <property type="nucleotide sequence ID" value="NZ_JBBBNY010000001.1"/>
</dbReference>
<dbReference type="PANTHER" id="PTHR22888:SF9">
    <property type="entry name" value="CYTOCHROME C OXIDASE SUBUNIT 2"/>
    <property type="match status" value="1"/>
</dbReference>
<dbReference type="Pfam" id="PF00034">
    <property type="entry name" value="Cytochrom_C"/>
    <property type="match status" value="1"/>
</dbReference>
<dbReference type="Pfam" id="PF00116">
    <property type="entry name" value="COX2"/>
    <property type="match status" value="1"/>
</dbReference>
<dbReference type="Gene3D" id="1.10.287.90">
    <property type="match status" value="1"/>
</dbReference>
<dbReference type="EC" id="7.1.1.9" evidence="18"/>
<dbReference type="EMBL" id="JBBBNY010000001">
    <property type="protein sequence ID" value="MEI7035331.1"/>
    <property type="molecule type" value="Genomic_DNA"/>
</dbReference>
<accession>A0ABU8J722</accession>
<dbReference type="PROSITE" id="PS51007">
    <property type="entry name" value="CYTC"/>
    <property type="match status" value="1"/>
</dbReference>
<evidence type="ECO:0000256" key="16">
    <source>
        <dbReference type="PROSITE-ProRule" id="PRU00433"/>
    </source>
</evidence>
<dbReference type="InterPro" id="IPR008972">
    <property type="entry name" value="Cupredoxin"/>
</dbReference>
<feature type="domain" description="Cytochrome c" evidence="22">
    <location>
        <begin position="205"/>
        <end position="299"/>
    </location>
</feature>
<dbReference type="InterPro" id="IPR011759">
    <property type="entry name" value="Cyt_c_oxidase_su2_TM_dom"/>
</dbReference>
<proteinExistence type="inferred from homology"/>
<keyword evidence="6 17" id="KW-0812">Transmembrane</keyword>
<dbReference type="InterPro" id="IPR036257">
    <property type="entry name" value="Cyt_c_oxidase_su2_TM_sf"/>
</dbReference>
<dbReference type="PROSITE" id="PS00078">
    <property type="entry name" value="COX2"/>
    <property type="match status" value="1"/>
</dbReference>
<evidence type="ECO:0000256" key="15">
    <source>
        <dbReference type="ARBA" id="ARBA00047816"/>
    </source>
</evidence>
<dbReference type="PROSITE" id="PS50857">
    <property type="entry name" value="COX2_CUA"/>
    <property type="match status" value="1"/>
</dbReference>
<evidence type="ECO:0000256" key="10">
    <source>
        <dbReference type="ARBA" id="ARBA00022989"/>
    </source>
</evidence>
<evidence type="ECO:0000256" key="11">
    <source>
        <dbReference type="ARBA" id="ARBA00023004"/>
    </source>
</evidence>
<evidence type="ECO:0000256" key="18">
    <source>
        <dbReference type="RuleBase" id="RU004024"/>
    </source>
</evidence>
<comment type="caution">
    <text evidence="23">The sequence shown here is derived from an EMBL/GenBank/DDBJ whole genome shotgun (WGS) entry which is preliminary data.</text>
</comment>
<evidence type="ECO:0000256" key="2">
    <source>
        <dbReference type="ARBA" id="ARBA00007866"/>
    </source>
</evidence>
<feature type="transmembrane region" description="Helical" evidence="19">
    <location>
        <begin position="19"/>
        <end position="39"/>
    </location>
</feature>
<reference evidence="23 24" key="1">
    <citation type="journal article" date="2014" name="Int. J. Syst. Evol. Microbiol.">
        <title>Fulvimonas yonginensis sp. nov., isolated from greenhouse soil, and emended description of the genus Fulvimonas.</title>
        <authorList>
            <person name="Ahn J.H."/>
            <person name="Kim S.J."/>
            <person name="Weon H.Y."/>
            <person name="Hong S.B."/>
            <person name="Seok S.J."/>
            <person name="Kwon S.W."/>
        </authorList>
    </citation>
    <scope>NUCLEOTIDE SEQUENCE [LARGE SCALE GENOMIC DNA]</scope>
    <source>
        <strain evidence="23 24">KACC 16952</strain>
    </source>
</reference>
<dbReference type="InterPro" id="IPR002429">
    <property type="entry name" value="CcO_II-like_C"/>
</dbReference>
<keyword evidence="5 17" id="KW-0679">Respiratory chain</keyword>
<comment type="subcellular location">
    <subcellularLocation>
        <location evidence="17">Cell membrane</location>
        <topology evidence="17">Multi-pass membrane protein</topology>
    </subcellularLocation>
    <subcellularLocation>
        <location evidence="1">Membrane</location>
        <topology evidence="1">Multi-pass membrane protein</topology>
    </subcellularLocation>
</comment>
<dbReference type="CDD" id="cd13915">
    <property type="entry name" value="CuRO_HCO_II_like_2"/>
    <property type="match status" value="1"/>
</dbReference>
<name>A0ABU8J722_9GAMM</name>
<evidence type="ECO:0000256" key="19">
    <source>
        <dbReference type="SAM" id="Phobius"/>
    </source>
</evidence>
<comment type="catalytic activity">
    <reaction evidence="15 18">
        <text>4 Fe(II)-[cytochrome c] + O2 + 8 H(+)(in) = 4 Fe(III)-[cytochrome c] + 2 H2O + 4 H(+)(out)</text>
        <dbReference type="Rhea" id="RHEA:11436"/>
        <dbReference type="Rhea" id="RHEA-COMP:10350"/>
        <dbReference type="Rhea" id="RHEA-COMP:14399"/>
        <dbReference type="ChEBI" id="CHEBI:15377"/>
        <dbReference type="ChEBI" id="CHEBI:15378"/>
        <dbReference type="ChEBI" id="CHEBI:15379"/>
        <dbReference type="ChEBI" id="CHEBI:29033"/>
        <dbReference type="ChEBI" id="CHEBI:29034"/>
        <dbReference type="EC" id="7.1.1.9"/>
    </reaction>
</comment>
<keyword evidence="10 19" id="KW-1133">Transmembrane helix</keyword>
<evidence type="ECO:0000259" key="20">
    <source>
        <dbReference type="PROSITE" id="PS50857"/>
    </source>
</evidence>
<keyword evidence="4 16" id="KW-0349">Heme</keyword>
<dbReference type="NCBIfam" id="TIGR02866">
    <property type="entry name" value="CoxB"/>
    <property type="match status" value="1"/>
</dbReference>
<feature type="domain" description="Cytochrome oxidase subunit II copper A binding" evidence="20">
    <location>
        <begin position="89"/>
        <end position="200"/>
    </location>
</feature>
<dbReference type="Proteomes" id="UP001381174">
    <property type="component" value="Unassembled WGS sequence"/>
</dbReference>
<evidence type="ECO:0000256" key="8">
    <source>
        <dbReference type="ARBA" id="ARBA00022967"/>
    </source>
</evidence>
<evidence type="ECO:0000256" key="13">
    <source>
        <dbReference type="ARBA" id="ARBA00023136"/>
    </source>
</evidence>